<dbReference type="RefSeq" id="WP_042499976.1">
    <property type="nucleotide sequence ID" value="NZ_BBNQ01000019.1"/>
</dbReference>
<reference evidence="7 10" key="2">
    <citation type="submission" date="2019-03" db="EMBL/GenBank/DDBJ databases">
        <title>Genomic Encyclopedia of Type Strains, Phase III (KMG-III): the genomes of soil and plant-associated and newly described type strains.</title>
        <authorList>
            <person name="Whitman W."/>
        </authorList>
    </citation>
    <scope>NUCLEOTIDE SEQUENCE [LARGE SCALE GENOMIC DNA]</scope>
    <source>
        <strain evidence="7 10">CECT 8301</strain>
    </source>
</reference>
<evidence type="ECO:0000313" key="6">
    <source>
        <dbReference type="EMBL" id="GAL81627.1"/>
    </source>
</evidence>
<dbReference type="GO" id="GO:0006355">
    <property type="term" value="P:regulation of DNA-templated transcription"/>
    <property type="evidence" value="ECO:0007669"/>
    <property type="project" value="UniProtKB-ARBA"/>
</dbReference>
<dbReference type="GO" id="GO:0043200">
    <property type="term" value="P:response to amino acid"/>
    <property type="evidence" value="ECO:0007669"/>
    <property type="project" value="TreeGrafter"/>
</dbReference>
<dbReference type="GO" id="GO:0043565">
    <property type="term" value="F:sequence-specific DNA binding"/>
    <property type="evidence" value="ECO:0007669"/>
    <property type="project" value="InterPro"/>
</dbReference>
<dbReference type="SMART" id="SM00344">
    <property type="entry name" value="HTH_ASNC"/>
    <property type="match status" value="1"/>
</dbReference>
<dbReference type="STRING" id="221126.SAMN04489722_11455"/>
<evidence type="ECO:0000256" key="3">
    <source>
        <dbReference type="ARBA" id="ARBA00023163"/>
    </source>
</evidence>
<accession>A0A4R8ML49</accession>
<dbReference type="Gene3D" id="3.30.70.920">
    <property type="match status" value="1"/>
</dbReference>
<dbReference type="InterPro" id="IPR011991">
    <property type="entry name" value="ArsR-like_HTH"/>
</dbReference>
<dbReference type="Pfam" id="PF01037">
    <property type="entry name" value="AsnC_trans_reg"/>
    <property type="match status" value="1"/>
</dbReference>
<keyword evidence="3" id="KW-0804">Transcription</keyword>
<dbReference type="Proteomes" id="UP000294824">
    <property type="component" value="Unassembled WGS sequence"/>
</dbReference>
<dbReference type="Proteomes" id="UP000029644">
    <property type="component" value="Unassembled WGS sequence"/>
</dbReference>
<dbReference type="SUPFAM" id="SSF46785">
    <property type="entry name" value="Winged helix' DNA-binding domain"/>
    <property type="match status" value="1"/>
</dbReference>
<dbReference type="InterPro" id="IPR019888">
    <property type="entry name" value="Tscrpt_reg_AsnC-like"/>
</dbReference>
<dbReference type="Gene3D" id="1.10.10.10">
    <property type="entry name" value="Winged helix-like DNA-binding domain superfamily/Winged helix DNA-binding domain"/>
    <property type="match status" value="1"/>
</dbReference>
<dbReference type="EMBL" id="BBNU01000017">
    <property type="protein sequence ID" value="GAL81627.1"/>
    <property type="molecule type" value="Genomic_DNA"/>
</dbReference>
<proteinExistence type="predicted"/>
<evidence type="ECO:0000259" key="4">
    <source>
        <dbReference type="PROSITE" id="PS50956"/>
    </source>
</evidence>
<dbReference type="Proteomes" id="UP000029643">
    <property type="component" value="Unassembled WGS sequence"/>
</dbReference>
<evidence type="ECO:0000313" key="5">
    <source>
        <dbReference type="EMBL" id="GAL64498.1"/>
    </source>
</evidence>
<evidence type="ECO:0000256" key="1">
    <source>
        <dbReference type="ARBA" id="ARBA00023015"/>
    </source>
</evidence>
<evidence type="ECO:0000313" key="8">
    <source>
        <dbReference type="Proteomes" id="UP000029643"/>
    </source>
</evidence>
<evidence type="ECO:0000313" key="10">
    <source>
        <dbReference type="Proteomes" id="UP000294824"/>
    </source>
</evidence>
<comment type="caution">
    <text evidence="5">The sequence shown here is derived from an EMBL/GenBank/DDBJ whole genome shotgun (WGS) entry which is preliminary data.</text>
</comment>
<dbReference type="InterPro" id="IPR019887">
    <property type="entry name" value="Tscrpt_reg_AsnC/Lrp_C"/>
</dbReference>
<evidence type="ECO:0000313" key="7">
    <source>
        <dbReference type="EMBL" id="TDY65454.1"/>
    </source>
</evidence>
<dbReference type="InterPro" id="IPR000485">
    <property type="entry name" value="AsnC-type_HTH_dom"/>
</dbReference>
<feature type="domain" description="HTH asnC-type" evidence="4">
    <location>
        <begin position="1"/>
        <end position="62"/>
    </location>
</feature>
<dbReference type="InterPro" id="IPR011008">
    <property type="entry name" value="Dimeric_a/b-barrel"/>
</dbReference>
<dbReference type="GO" id="GO:0005829">
    <property type="term" value="C:cytosol"/>
    <property type="evidence" value="ECO:0007669"/>
    <property type="project" value="TreeGrafter"/>
</dbReference>
<dbReference type="PANTHER" id="PTHR30154:SF34">
    <property type="entry name" value="TRANSCRIPTIONAL REGULATOR AZLB"/>
    <property type="match status" value="1"/>
</dbReference>
<dbReference type="PANTHER" id="PTHR30154">
    <property type="entry name" value="LEUCINE-RESPONSIVE REGULATORY PROTEIN"/>
    <property type="match status" value="1"/>
</dbReference>
<dbReference type="SUPFAM" id="SSF54909">
    <property type="entry name" value="Dimeric alpha+beta barrel"/>
    <property type="match status" value="1"/>
</dbReference>
<gene>
    <name evidence="7" type="ORF">DFQ06_0055</name>
    <name evidence="6" type="ORF">JCM19274_472</name>
    <name evidence="5" type="ORF">JCM19300_4593</name>
</gene>
<organism evidence="5 9">
    <name type="scientific">Algibacter lectus</name>
    <dbReference type="NCBI Taxonomy" id="221126"/>
    <lineage>
        <taxon>Bacteria</taxon>
        <taxon>Pseudomonadati</taxon>
        <taxon>Bacteroidota</taxon>
        <taxon>Flavobacteriia</taxon>
        <taxon>Flavobacteriales</taxon>
        <taxon>Flavobacteriaceae</taxon>
        <taxon>Algibacter</taxon>
    </lineage>
</organism>
<sequence>MDDIDRRILMQLQENSKQNTKEIASKVGLSVTPTYERIKKLEQQEVVKSYVALLDRTKIGKTLIAFCQVTLLKHQKALADNFNNSMLLLPEIMECHRVSGNYDYLLKVVVGDITEFHEFINEKLSTVEGISTIHSSFLLNSVKDNTAYNLQL</sequence>
<dbReference type="PRINTS" id="PR00033">
    <property type="entry name" value="HTHASNC"/>
</dbReference>
<dbReference type="Pfam" id="PF13404">
    <property type="entry name" value="HTH_AsnC-type"/>
    <property type="match status" value="1"/>
</dbReference>
<keyword evidence="10" id="KW-1185">Reference proteome</keyword>
<keyword evidence="1" id="KW-0805">Transcription regulation</keyword>
<accession>A0A090VKF7</accession>
<dbReference type="PROSITE" id="PS50956">
    <property type="entry name" value="HTH_ASNC_2"/>
    <property type="match status" value="1"/>
</dbReference>
<reference evidence="8 9" key="1">
    <citation type="journal article" date="2014" name="Genome Announc.">
        <title>Draft Genome Sequences of Marine Flavobacterium Algibacter lectus Strains SS8 and NR4.</title>
        <authorList>
            <person name="Takatani N."/>
            <person name="Nakanishi M."/>
            <person name="Meirelles P."/>
            <person name="Mino S."/>
            <person name="Suda W."/>
            <person name="Oshima K."/>
            <person name="Hattori M."/>
            <person name="Ohkuma M."/>
            <person name="Hosokawa M."/>
            <person name="Miyashita K."/>
            <person name="Thompson F.L."/>
            <person name="Niwa A."/>
            <person name="Sawabe T."/>
            <person name="Sawabe T."/>
        </authorList>
    </citation>
    <scope>NUCLEOTIDE SEQUENCE [LARGE SCALE GENOMIC DNA]</scope>
    <source>
        <strain evidence="6">JCM 19274</strain>
        <strain evidence="5 9">JCM 19300</strain>
        <strain evidence="8">JCM19274</strain>
    </source>
</reference>
<protein>
    <submittedName>
        <fullName evidence="5 7">Transcriptional regulator</fullName>
    </submittedName>
</protein>
<evidence type="ECO:0000256" key="2">
    <source>
        <dbReference type="ARBA" id="ARBA00023125"/>
    </source>
</evidence>
<dbReference type="AlphaFoldDB" id="A0A090VKF7"/>
<keyword evidence="2" id="KW-0238">DNA-binding</keyword>
<dbReference type="EMBL" id="SORL01000001">
    <property type="protein sequence ID" value="TDY65454.1"/>
    <property type="molecule type" value="Genomic_DNA"/>
</dbReference>
<name>A0A090VKF7_9FLAO</name>
<dbReference type="InterPro" id="IPR036388">
    <property type="entry name" value="WH-like_DNA-bd_sf"/>
</dbReference>
<dbReference type="CDD" id="cd00090">
    <property type="entry name" value="HTH_ARSR"/>
    <property type="match status" value="1"/>
</dbReference>
<dbReference type="InterPro" id="IPR036390">
    <property type="entry name" value="WH_DNA-bd_sf"/>
</dbReference>
<dbReference type="OrthoDB" id="9800326at2"/>
<dbReference type="EMBL" id="BBNQ01000019">
    <property type="protein sequence ID" value="GAL64498.1"/>
    <property type="molecule type" value="Genomic_DNA"/>
</dbReference>
<evidence type="ECO:0000313" key="9">
    <source>
        <dbReference type="Proteomes" id="UP000029644"/>
    </source>
</evidence>